<reference evidence="4" key="1">
    <citation type="submission" date="2018-12" db="EMBL/GenBank/DDBJ databases">
        <title>Complete genome sequence of an uncultured bacterium of the candidate phylum Bipolaricaulota.</title>
        <authorList>
            <person name="Kadnikov V.V."/>
            <person name="Mardanov A.V."/>
            <person name="Beletsky A.V."/>
            <person name="Frank Y.A."/>
            <person name="Karnachuk O.V."/>
            <person name="Ravin N.V."/>
        </authorList>
    </citation>
    <scope>NUCLEOTIDE SEQUENCE [LARGE SCALE GENOMIC DNA]</scope>
</reference>
<dbReference type="GO" id="GO:0015666">
    <property type="term" value="F:restriction endodeoxyribonuclease activity"/>
    <property type="evidence" value="ECO:0007669"/>
    <property type="project" value="TreeGrafter"/>
</dbReference>
<dbReference type="EMBL" id="CP034928">
    <property type="protein sequence ID" value="QAA76824.1"/>
    <property type="molecule type" value="Genomic_DNA"/>
</dbReference>
<protein>
    <submittedName>
        <fullName evidence="3">Mrr restriction system protein</fullName>
    </submittedName>
</protein>
<dbReference type="AlphaFoldDB" id="A0A410FUZ6"/>
<dbReference type="InterPro" id="IPR025745">
    <property type="entry name" value="Mrr-like_N_dom"/>
</dbReference>
<evidence type="ECO:0000259" key="2">
    <source>
        <dbReference type="Pfam" id="PF14338"/>
    </source>
</evidence>
<dbReference type="SUPFAM" id="SSF52980">
    <property type="entry name" value="Restriction endonuclease-like"/>
    <property type="match status" value="1"/>
</dbReference>
<dbReference type="Pfam" id="PF04471">
    <property type="entry name" value="Mrr_cat"/>
    <property type="match status" value="1"/>
</dbReference>
<feature type="domain" description="Restriction endonuclease type IV Mrr" evidence="1">
    <location>
        <begin position="158"/>
        <end position="276"/>
    </location>
</feature>
<feature type="domain" description="Restriction system protein Mrr-like N-terminal" evidence="2">
    <location>
        <begin position="6"/>
        <end position="92"/>
    </location>
</feature>
<organism evidence="3 4">
    <name type="scientific">Bipolaricaulis sibiricus</name>
    <dbReference type="NCBI Taxonomy" id="2501609"/>
    <lineage>
        <taxon>Bacteria</taxon>
        <taxon>Candidatus Bipolaricaulota</taxon>
        <taxon>Candidatus Bipolaricaulia</taxon>
        <taxon>Candidatus Bipolaricaulales</taxon>
        <taxon>Candidatus Bipolaricaulaceae</taxon>
        <taxon>Candidatus Bipolaricaulis</taxon>
    </lineage>
</organism>
<dbReference type="KEGG" id="bih:BIP78_1058"/>
<dbReference type="PANTHER" id="PTHR30015">
    <property type="entry name" value="MRR RESTRICTION SYSTEM PROTEIN"/>
    <property type="match status" value="1"/>
</dbReference>
<dbReference type="InterPro" id="IPR011335">
    <property type="entry name" value="Restrct_endonuc-II-like"/>
</dbReference>
<dbReference type="GO" id="GO:0009307">
    <property type="term" value="P:DNA restriction-modification system"/>
    <property type="evidence" value="ECO:0007669"/>
    <property type="project" value="InterPro"/>
</dbReference>
<gene>
    <name evidence="3" type="ORF">BIP78_1058</name>
</gene>
<sequence length="302" mass="34250">MPIPDYQSLMLPLLRRLGDGAEQNIRDLITQLAEEFALTDAERKELLPSGQQPVFDNRVGWARTYMKKAGLLESSRRGWVRISQRGLNVLKEQPERIDDHFLERFEEFRAFRALRKTTAPTDQALATGDEPSPEESLARAYETLKQGVLDELLERVSQVSFEFFERLVVELLVRMGYGGSFQEAARAVGRSGDEGIDGIIKEDRLGLDVVYIQAKRWTNLVSRPEIQKFAGALQGHRARKGVFITTSSFSKEAWEYVEKIDSKIVLIDGEQLANLMFENGVGVSPVGTYSVKKVDNDFFLEE</sequence>
<dbReference type="Proteomes" id="UP000287233">
    <property type="component" value="Chromosome"/>
</dbReference>
<accession>A0A410FUZ6</accession>
<evidence type="ECO:0000259" key="1">
    <source>
        <dbReference type="Pfam" id="PF04471"/>
    </source>
</evidence>
<dbReference type="InterPro" id="IPR011856">
    <property type="entry name" value="tRNA_endonuc-like_dom_sf"/>
</dbReference>
<dbReference type="InterPro" id="IPR007560">
    <property type="entry name" value="Restrct_endonuc_IV_Mrr"/>
</dbReference>
<dbReference type="Pfam" id="PF14338">
    <property type="entry name" value="Mrr_N"/>
    <property type="match status" value="1"/>
</dbReference>
<evidence type="ECO:0000313" key="4">
    <source>
        <dbReference type="Proteomes" id="UP000287233"/>
    </source>
</evidence>
<proteinExistence type="predicted"/>
<dbReference type="GO" id="GO:0003677">
    <property type="term" value="F:DNA binding"/>
    <property type="evidence" value="ECO:0007669"/>
    <property type="project" value="InterPro"/>
</dbReference>
<evidence type="ECO:0000313" key="3">
    <source>
        <dbReference type="EMBL" id="QAA76824.1"/>
    </source>
</evidence>
<dbReference type="PANTHER" id="PTHR30015:SF7">
    <property type="entry name" value="TYPE IV METHYL-DIRECTED RESTRICTION ENZYME ECOKMRR"/>
    <property type="match status" value="1"/>
</dbReference>
<dbReference type="InterPro" id="IPR052906">
    <property type="entry name" value="Type_IV_Methyl-Rstrct_Enzyme"/>
</dbReference>
<dbReference type="Gene3D" id="3.40.1350.10">
    <property type="match status" value="1"/>
</dbReference>
<name>A0A410FUZ6_BIPS1</name>